<sequence>MKTIFFKLLLVLFILLAIILLYQPTKEKDSLYKGKENEDVYVSVKVGDNTQKILLDDYLLGVVAGEMPASFELEAIKAQVVASRTFVYSRLLSVDNTTNTQVYLDDEKMKVSWSDHYEEYKEKVQKAILETKGEILTYQGKCISALFYSSSNGKSENVENYFKGSSQPYLVSIDSHWDQEYDPQFIKKVKYTKAQLNSFFGGSFQYRFLERYPSGRVKSILINQKQYSGREVREKLQLSSSDFEIVKEGNSYIFVTKGCGHGVGLSQYGAQGMAKEGYNYQAILKHYYQGVEISKNKE</sequence>
<dbReference type="InterPro" id="IPR051922">
    <property type="entry name" value="Bact_Sporulation_Assoc"/>
</dbReference>
<proteinExistence type="predicted"/>
<dbReference type="PANTHER" id="PTHR30032">
    <property type="entry name" value="N-ACETYLMURAMOYL-L-ALANINE AMIDASE-RELATED"/>
    <property type="match status" value="1"/>
</dbReference>
<dbReference type="EMBL" id="PYLQ01000010">
    <property type="protein sequence ID" value="PST40714.1"/>
    <property type="molecule type" value="Genomic_DNA"/>
</dbReference>
<evidence type="ECO:0000259" key="1">
    <source>
        <dbReference type="Pfam" id="PF08486"/>
    </source>
</evidence>
<dbReference type="NCBIfam" id="TIGR02870">
    <property type="entry name" value="spore_II_D"/>
    <property type="match status" value="1"/>
</dbReference>
<accession>A0A2T3FZH2</accession>
<protein>
    <submittedName>
        <fullName evidence="2">Stage II sporulation protein D</fullName>
    </submittedName>
</protein>
<dbReference type="PANTHER" id="PTHR30032:SF4">
    <property type="entry name" value="AMIDASE ENHANCER"/>
    <property type="match status" value="1"/>
</dbReference>
<feature type="domain" description="Sporulation stage II protein D amidase enhancer LytB N-terminal" evidence="1">
    <location>
        <begin position="50"/>
        <end position="138"/>
    </location>
</feature>
<dbReference type="AlphaFoldDB" id="A0A2T3FZH2"/>
<dbReference type="InterPro" id="IPR013693">
    <property type="entry name" value="SpoIID/LytB_N"/>
</dbReference>
<keyword evidence="3" id="KW-1185">Reference proteome</keyword>
<evidence type="ECO:0000313" key="2">
    <source>
        <dbReference type="EMBL" id="PST40714.1"/>
    </source>
</evidence>
<dbReference type="GO" id="GO:0030435">
    <property type="term" value="P:sporulation resulting in formation of a cellular spore"/>
    <property type="evidence" value="ECO:0007669"/>
    <property type="project" value="InterPro"/>
</dbReference>
<reference evidence="2 3" key="1">
    <citation type="journal article" date="2019" name="Int. J. Syst. Evol. Microbiol.">
        <title>Faecalibacillus intestinalis gen. nov., sp. nov. and Faecalibacillus faecis sp. nov., isolated from human faeces.</title>
        <authorList>
            <person name="Seo B."/>
            <person name="Jeon K."/>
            <person name="Baek I."/>
            <person name="Lee Y.M."/>
            <person name="Baek K."/>
            <person name="Ko G."/>
        </authorList>
    </citation>
    <scope>NUCLEOTIDE SEQUENCE [LARGE SCALE GENOMIC DNA]</scope>
    <source>
        <strain evidence="2 3">SNUG30099</strain>
    </source>
</reference>
<dbReference type="Pfam" id="PF08486">
    <property type="entry name" value="SpoIID"/>
    <property type="match status" value="1"/>
</dbReference>
<evidence type="ECO:0000313" key="3">
    <source>
        <dbReference type="Proteomes" id="UP000240974"/>
    </source>
</evidence>
<dbReference type="Proteomes" id="UP000240974">
    <property type="component" value="Unassembled WGS sequence"/>
</dbReference>
<organism evidence="2 3">
    <name type="scientific">Faecalibacillus intestinalis</name>
    <dbReference type="NCBI Taxonomy" id="1982626"/>
    <lineage>
        <taxon>Bacteria</taxon>
        <taxon>Bacillati</taxon>
        <taxon>Bacillota</taxon>
        <taxon>Erysipelotrichia</taxon>
        <taxon>Erysipelotrichales</taxon>
        <taxon>Coprobacillaceae</taxon>
        <taxon>Faecalibacillus</taxon>
    </lineage>
</organism>
<dbReference type="NCBIfam" id="TIGR02669">
    <property type="entry name" value="SpoIID_LytB"/>
    <property type="match status" value="1"/>
</dbReference>
<dbReference type="GO" id="GO:0030288">
    <property type="term" value="C:outer membrane-bounded periplasmic space"/>
    <property type="evidence" value="ECO:0007669"/>
    <property type="project" value="TreeGrafter"/>
</dbReference>
<comment type="caution">
    <text evidence="2">The sequence shown here is derived from an EMBL/GenBank/DDBJ whole genome shotgun (WGS) entry which is preliminary data.</text>
</comment>
<dbReference type="InterPro" id="IPR014225">
    <property type="entry name" value="Spore_II_D_firmicutes"/>
</dbReference>
<dbReference type="InterPro" id="IPR013486">
    <property type="entry name" value="SpoIID/LytB"/>
</dbReference>
<name>A0A2T3FZH2_9FIRM</name>
<dbReference type="RefSeq" id="WP_107029987.1">
    <property type="nucleotide sequence ID" value="NZ_PYLQ01000010.1"/>
</dbReference>
<gene>
    <name evidence="2" type="primary">spoIID</name>
    <name evidence="2" type="ORF">C7U54_08420</name>
</gene>